<dbReference type="Pfam" id="PF11553">
    <property type="entry name" value="DUF3231"/>
    <property type="match status" value="1"/>
</dbReference>
<dbReference type="Gene3D" id="1.20.1260.10">
    <property type="match status" value="1"/>
</dbReference>
<evidence type="ECO:0000313" key="1">
    <source>
        <dbReference type="EMBL" id="KAF1084226.1"/>
    </source>
</evidence>
<evidence type="ECO:0000313" key="2">
    <source>
        <dbReference type="Proteomes" id="UP000798488"/>
    </source>
</evidence>
<gene>
    <name evidence="1" type="ORF">SPSYN_02630</name>
</gene>
<accession>A0A9D2WNY3</accession>
<dbReference type="EMBL" id="LSRS01000006">
    <property type="protein sequence ID" value="KAF1084226.1"/>
    <property type="molecule type" value="Genomic_DNA"/>
</dbReference>
<dbReference type="InterPro" id="IPR021617">
    <property type="entry name" value="DUF3231"/>
</dbReference>
<dbReference type="AlphaFoldDB" id="A0A9D2WNY3"/>
<reference evidence="1" key="1">
    <citation type="submission" date="2016-02" db="EMBL/GenBank/DDBJ databases">
        <title>Draft Genome Sequence of Sporotomaculum syntrophicum Strain FB, a Syntrophic Benzoate Degrader.</title>
        <authorList>
            <person name="Nobu M.K."/>
            <person name="Narihiro T."/>
            <person name="Qiu Y.-L."/>
            <person name="Ohashi A."/>
            <person name="Liu W.-T."/>
            <person name="Yuji S."/>
        </authorList>
    </citation>
    <scope>NUCLEOTIDE SEQUENCE</scope>
    <source>
        <strain evidence="1">FB</strain>
    </source>
</reference>
<evidence type="ECO:0008006" key="3">
    <source>
        <dbReference type="Google" id="ProtNLM"/>
    </source>
</evidence>
<keyword evidence="2" id="KW-1185">Reference proteome</keyword>
<proteinExistence type="predicted"/>
<name>A0A9D2WNY3_9FIRM</name>
<sequence length="172" mass="19636">MRILEKLEKISDIGNTINELQQEINVSEVTHLWNQLVSRYQIIETTNIFKNFVKSPDLNIILGQGIKILEQEIADLEKILMTYGIPLPKRPPAGSDSPYKSEVVTDEYIYTRILSGIASFIHLASSAFLDSSSPKLRELFKTNLTKEIDLYDKFFAYGQLKGLIIEPPAYRL</sequence>
<dbReference type="OrthoDB" id="1807877at2"/>
<dbReference type="Proteomes" id="UP000798488">
    <property type="component" value="Unassembled WGS sequence"/>
</dbReference>
<organism evidence="1 2">
    <name type="scientific">Sporotomaculum syntrophicum</name>
    <dbReference type="NCBI Taxonomy" id="182264"/>
    <lineage>
        <taxon>Bacteria</taxon>
        <taxon>Bacillati</taxon>
        <taxon>Bacillota</taxon>
        <taxon>Clostridia</taxon>
        <taxon>Eubacteriales</taxon>
        <taxon>Desulfallaceae</taxon>
        <taxon>Sporotomaculum</taxon>
    </lineage>
</organism>
<dbReference type="RefSeq" id="WP_161822911.1">
    <property type="nucleotide sequence ID" value="NZ_LSRS01000006.1"/>
</dbReference>
<dbReference type="InterPro" id="IPR012347">
    <property type="entry name" value="Ferritin-like"/>
</dbReference>
<protein>
    <recommendedName>
        <fullName evidence="3">DUF3231 family protein</fullName>
    </recommendedName>
</protein>
<comment type="caution">
    <text evidence="1">The sequence shown here is derived from an EMBL/GenBank/DDBJ whole genome shotgun (WGS) entry which is preliminary data.</text>
</comment>